<dbReference type="Proteomes" id="UP000050969">
    <property type="component" value="Unassembled WGS sequence"/>
</dbReference>
<name>A0A0R2MU72_9LACO</name>
<protein>
    <submittedName>
        <fullName evidence="1">Transposase</fullName>
    </submittedName>
</protein>
<dbReference type="RefSeq" id="WP_235809427.1">
    <property type="nucleotide sequence ID" value="NZ_JQCE01000021.1"/>
</dbReference>
<dbReference type="InterPro" id="IPR052057">
    <property type="entry name" value="IS150/IS1296_orfA-like"/>
</dbReference>
<evidence type="ECO:0000313" key="1">
    <source>
        <dbReference type="EMBL" id="KRO17167.1"/>
    </source>
</evidence>
<reference evidence="1 2" key="1">
    <citation type="journal article" date="2015" name="Genome Announc.">
        <title>Expanding the biotechnology potential of lactobacilli through comparative genomics of 213 strains and associated genera.</title>
        <authorList>
            <person name="Sun Z."/>
            <person name="Harris H.M."/>
            <person name="McCann A."/>
            <person name="Guo C."/>
            <person name="Argimon S."/>
            <person name="Zhang W."/>
            <person name="Yang X."/>
            <person name="Jeffery I.B."/>
            <person name="Cooney J.C."/>
            <person name="Kagawa T.F."/>
            <person name="Liu W."/>
            <person name="Song Y."/>
            <person name="Salvetti E."/>
            <person name="Wrobel A."/>
            <person name="Rasinkangas P."/>
            <person name="Parkhill J."/>
            <person name="Rea M.C."/>
            <person name="O'Sullivan O."/>
            <person name="Ritari J."/>
            <person name="Douillard F.P."/>
            <person name="Paul Ross R."/>
            <person name="Yang R."/>
            <person name="Briner A.E."/>
            <person name="Felis G.E."/>
            <person name="de Vos W.M."/>
            <person name="Barrangou R."/>
            <person name="Klaenhammer T.R."/>
            <person name="Caufield P.W."/>
            <person name="Cui Y."/>
            <person name="Zhang H."/>
            <person name="O'Toole P.W."/>
        </authorList>
    </citation>
    <scope>NUCLEOTIDE SEQUENCE [LARGE SCALE GENOMIC DNA]</scope>
    <source>
        <strain evidence="1 2">DSM 24301</strain>
    </source>
</reference>
<dbReference type="InterPro" id="IPR010921">
    <property type="entry name" value="Trp_repressor/repl_initiator"/>
</dbReference>
<dbReference type="PANTHER" id="PTHR33795">
    <property type="entry name" value="INSERTION ELEMENT IS150 PROTEIN INSJ"/>
    <property type="match status" value="1"/>
</dbReference>
<dbReference type="EMBL" id="JQCE01000021">
    <property type="protein sequence ID" value="KRO17167.1"/>
    <property type="molecule type" value="Genomic_DNA"/>
</dbReference>
<dbReference type="AlphaFoldDB" id="A0A0R2MU72"/>
<dbReference type="STRING" id="1293598.IV56_GL000493"/>
<dbReference type="GO" id="GO:0043565">
    <property type="term" value="F:sequence-specific DNA binding"/>
    <property type="evidence" value="ECO:0007669"/>
    <property type="project" value="InterPro"/>
</dbReference>
<comment type="caution">
    <text evidence="1">The sequence shown here is derived from an EMBL/GenBank/DDBJ whole genome shotgun (WGS) entry which is preliminary data.</text>
</comment>
<gene>
    <name evidence="1" type="ORF">IV56_GL000493</name>
</gene>
<dbReference type="PANTHER" id="PTHR33795:SF1">
    <property type="entry name" value="INSERTION ELEMENT IS150 PROTEIN INSJ"/>
    <property type="match status" value="1"/>
</dbReference>
<organism evidence="1 2">
    <name type="scientific">Lacticaseibacillus saniviri JCM 17471 = DSM 24301</name>
    <dbReference type="NCBI Taxonomy" id="1293598"/>
    <lineage>
        <taxon>Bacteria</taxon>
        <taxon>Bacillati</taxon>
        <taxon>Bacillota</taxon>
        <taxon>Bacilli</taxon>
        <taxon>Lactobacillales</taxon>
        <taxon>Lactobacillaceae</taxon>
        <taxon>Lacticaseibacillus</taxon>
    </lineage>
</organism>
<sequence>MIRSNAFQQAKLKAQRNDLYPQSWNDFGGIFVTKILMATKIKAVETYLTGVQSKFSVARHFGISESLFRILVAVYEVHGRAGLLQPAEITDQMRVSLVKWKQLNKASIRDTCAHFAVLSVEAIVRWERVYNVSGEQALLEMRQGVRTHHKRIRSGQNQAPRTGEFILTDTRRRLKKITSLEKASKRQLGQVIIELRAKYRLVDLIRALPISMFVFQYWQRKLQEPDADEELKRTVKDVFDAIKARMVYLE</sequence>
<dbReference type="PATRIC" id="fig|1293598.4.peg.526"/>
<dbReference type="SUPFAM" id="SSF48295">
    <property type="entry name" value="TrpR-like"/>
    <property type="match status" value="2"/>
</dbReference>
<proteinExistence type="predicted"/>
<accession>A0A0R2MU72</accession>
<evidence type="ECO:0000313" key="2">
    <source>
        <dbReference type="Proteomes" id="UP000050969"/>
    </source>
</evidence>
<keyword evidence="2" id="KW-1185">Reference proteome</keyword>